<protein>
    <submittedName>
        <fullName evidence="1">Uncharacterized protein</fullName>
    </submittedName>
</protein>
<dbReference type="AlphaFoldDB" id="C0EWN3"/>
<reference evidence="1 2" key="2">
    <citation type="submission" date="2009-02" db="EMBL/GenBank/DDBJ databases">
        <title>Draft genome sequence of Eubacterium hallii (DSM 3353).</title>
        <authorList>
            <person name="Sudarsanam P."/>
            <person name="Ley R."/>
            <person name="Guruge J."/>
            <person name="Turnbaugh P.J."/>
            <person name="Mahowald M."/>
            <person name="Liep D."/>
            <person name="Gordon J."/>
        </authorList>
    </citation>
    <scope>NUCLEOTIDE SEQUENCE [LARGE SCALE GENOMIC DNA]</scope>
    <source>
        <strain evidence="1 2">DSM 3353</strain>
    </source>
</reference>
<gene>
    <name evidence="1" type="ORF">EUBHAL_01822</name>
</gene>
<evidence type="ECO:0000313" key="2">
    <source>
        <dbReference type="Proteomes" id="UP000003174"/>
    </source>
</evidence>
<evidence type="ECO:0000313" key="1">
    <source>
        <dbReference type="EMBL" id="EEG36290.1"/>
    </source>
</evidence>
<name>C0EWN3_9FIRM</name>
<dbReference type="RefSeq" id="WP_005347747.1">
    <property type="nucleotide sequence ID" value="NZ_ACEP01000084.1"/>
</dbReference>
<reference evidence="1 2" key="1">
    <citation type="submission" date="2009-01" db="EMBL/GenBank/DDBJ databases">
        <authorList>
            <person name="Fulton L."/>
            <person name="Clifton S."/>
            <person name="Fulton B."/>
            <person name="Xu J."/>
            <person name="Minx P."/>
            <person name="Pepin K.H."/>
            <person name="Johnson M."/>
            <person name="Bhonagiri V."/>
            <person name="Nash W.E."/>
            <person name="Mardis E.R."/>
            <person name="Wilson R.K."/>
        </authorList>
    </citation>
    <scope>NUCLEOTIDE SEQUENCE [LARGE SCALE GENOMIC DNA]</scope>
    <source>
        <strain evidence="1 2">DSM 3353</strain>
    </source>
</reference>
<dbReference type="Proteomes" id="UP000003174">
    <property type="component" value="Unassembled WGS sequence"/>
</dbReference>
<sequence length="102" mass="11755">MIGIAENIPAKEESYELHRLLATILSSNLEANEKLDIMEREYHILLEDDIREEVEEMCNLSQGIKEKAYQGGYELGHESGYAEIIFKMYESGLPIEHLLLQN</sequence>
<comment type="caution">
    <text evidence="1">The sequence shown here is derived from an EMBL/GenBank/DDBJ whole genome shotgun (WGS) entry which is preliminary data.</text>
</comment>
<accession>C0EWN3</accession>
<organism evidence="1 2">
    <name type="scientific">Anaerobutyricum hallii DSM 3353</name>
    <dbReference type="NCBI Taxonomy" id="411469"/>
    <lineage>
        <taxon>Bacteria</taxon>
        <taxon>Bacillati</taxon>
        <taxon>Bacillota</taxon>
        <taxon>Clostridia</taxon>
        <taxon>Lachnospirales</taxon>
        <taxon>Lachnospiraceae</taxon>
        <taxon>Anaerobutyricum</taxon>
    </lineage>
</organism>
<dbReference type="GeneID" id="75048099"/>
<proteinExistence type="predicted"/>
<dbReference type="eggNOG" id="ENOG502ZTSP">
    <property type="taxonomic scope" value="Bacteria"/>
</dbReference>
<dbReference type="EMBL" id="ACEP01000084">
    <property type="protein sequence ID" value="EEG36290.1"/>
    <property type="molecule type" value="Genomic_DNA"/>
</dbReference>